<evidence type="ECO:0000313" key="2">
    <source>
        <dbReference type="Proteomes" id="UP000015453"/>
    </source>
</evidence>
<reference evidence="1 2" key="1">
    <citation type="journal article" date="2013" name="BMC Genomics">
        <title>The miniature genome of a carnivorous plant Genlisea aurea contains a low number of genes and short non-coding sequences.</title>
        <authorList>
            <person name="Leushkin E.V."/>
            <person name="Sutormin R.A."/>
            <person name="Nabieva E.R."/>
            <person name="Penin A.A."/>
            <person name="Kondrashov A.S."/>
            <person name="Logacheva M.D."/>
        </authorList>
    </citation>
    <scope>NUCLEOTIDE SEQUENCE [LARGE SCALE GENOMIC DNA]</scope>
</reference>
<gene>
    <name evidence="1" type="ORF">M569_13234</name>
</gene>
<name>S8CB04_9LAMI</name>
<dbReference type="EMBL" id="AUSU01006746">
    <property type="protein sequence ID" value="EPS61561.1"/>
    <property type="molecule type" value="Genomic_DNA"/>
</dbReference>
<dbReference type="Proteomes" id="UP000015453">
    <property type="component" value="Unassembled WGS sequence"/>
</dbReference>
<dbReference type="AlphaFoldDB" id="S8CB04"/>
<proteinExistence type="predicted"/>
<keyword evidence="2" id="KW-1185">Reference proteome</keyword>
<protein>
    <submittedName>
        <fullName evidence="1">Uncharacterized protein</fullName>
    </submittedName>
</protein>
<comment type="caution">
    <text evidence="1">The sequence shown here is derived from an EMBL/GenBank/DDBJ whole genome shotgun (WGS) entry which is preliminary data.</text>
</comment>
<sequence>MGDENMWNAVKQNPEVKKMTSAAVVMATEKSSTPGLLEGAPAPFAGGGGNVFDNVFAVDTHIEDPYGAPRKVSRILKKLLFTLRTELQKES</sequence>
<evidence type="ECO:0000313" key="1">
    <source>
        <dbReference type="EMBL" id="EPS61561.1"/>
    </source>
</evidence>
<organism evidence="1 2">
    <name type="scientific">Genlisea aurea</name>
    <dbReference type="NCBI Taxonomy" id="192259"/>
    <lineage>
        <taxon>Eukaryota</taxon>
        <taxon>Viridiplantae</taxon>
        <taxon>Streptophyta</taxon>
        <taxon>Embryophyta</taxon>
        <taxon>Tracheophyta</taxon>
        <taxon>Spermatophyta</taxon>
        <taxon>Magnoliopsida</taxon>
        <taxon>eudicotyledons</taxon>
        <taxon>Gunneridae</taxon>
        <taxon>Pentapetalae</taxon>
        <taxon>asterids</taxon>
        <taxon>lamiids</taxon>
        <taxon>Lamiales</taxon>
        <taxon>Lentibulariaceae</taxon>
        <taxon>Genlisea</taxon>
    </lineage>
</organism>
<accession>S8CB04</accession>